<protein>
    <submittedName>
        <fullName evidence="1">Uncharacterized protein</fullName>
    </submittedName>
</protein>
<accession>A0AA39QKZ2</accession>
<dbReference type="EMBL" id="JAUEPU010000003">
    <property type="protein sequence ID" value="KAK0503870.1"/>
    <property type="molecule type" value="Genomic_DNA"/>
</dbReference>
<keyword evidence="2" id="KW-1185">Reference proteome</keyword>
<organism evidence="1 2">
    <name type="scientific">Armillaria luteobubalina</name>
    <dbReference type="NCBI Taxonomy" id="153913"/>
    <lineage>
        <taxon>Eukaryota</taxon>
        <taxon>Fungi</taxon>
        <taxon>Dikarya</taxon>
        <taxon>Basidiomycota</taxon>
        <taxon>Agaricomycotina</taxon>
        <taxon>Agaricomycetes</taxon>
        <taxon>Agaricomycetidae</taxon>
        <taxon>Agaricales</taxon>
        <taxon>Marasmiineae</taxon>
        <taxon>Physalacriaceae</taxon>
        <taxon>Armillaria</taxon>
    </lineage>
</organism>
<proteinExistence type="predicted"/>
<reference evidence="1" key="1">
    <citation type="submission" date="2023-06" db="EMBL/GenBank/DDBJ databases">
        <authorList>
            <consortium name="Lawrence Berkeley National Laboratory"/>
            <person name="Ahrendt S."/>
            <person name="Sahu N."/>
            <person name="Indic B."/>
            <person name="Wong-Bajracharya J."/>
            <person name="Merenyi Z."/>
            <person name="Ke H.-M."/>
            <person name="Monk M."/>
            <person name="Kocsube S."/>
            <person name="Drula E."/>
            <person name="Lipzen A."/>
            <person name="Balint B."/>
            <person name="Henrissat B."/>
            <person name="Andreopoulos B."/>
            <person name="Martin F.M."/>
            <person name="Harder C.B."/>
            <person name="Rigling D."/>
            <person name="Ford K.L."/>
            <person name="Foster G.D."/>
            <person name="Pangilinan J."/>
            <person name="Papanicolaou A."/>
            <person name="Barry K."/>
            <person name="LaButti K."/>
            <person name="Viragh M."/>
            <person name="Koriabine M."/>
            <person name="Yan M."/>
            <person name="Riley R."/>
            <person name="Champramary S."/>
            <person name="Plett K.L."/>
            <person name="Tsai I.J."/>
            <person name="Slot J."/>
            <person name="Sipos G."/>
            <person name="Plett J."/>
            <person name="Nagy L.G."/>
            <person name="Grigoriev I.V."/>
        </authorList>
    </citation>
    <scope>NUCLEOTIDE SEQUENCE</scope>
    <source>
        <strain evidence="1">HWK02</strain>
    </source>
</reference>
<dbReference type="AlphaFoldDB" id="A0AA39QKZ2"/>
<sequence length="71" mass="8532">MQNSHRVKFLTTSQLWLVAAYSIPSFKKRSGVSHRPKRRRRLRAVYQAQNPIYSIITRLRRRDFMVNSRIS</sequence>
<evidence type="ECO:0000313" key="2">
    <source>
        <dbReference type="Proteomes" id="UP001175228"/>
    </source>
</evidence>
<dbReference type="Proteomes" id="UP001175228">
    <property type="component" value="Unassembled WGS sequence"/>
</dbReference>
<comment type="caution">
    <text evidence="1">The sequence shown here is derived from an EMBL/GenBank/DDBJ whole genome shotgun (WGS) entry which is preliminary data.</text>
</comment>
<gene>
    <name evidence="1" type="ORF">EDD18DRAFT_1131141</name>
</gene>
<evidence type="ECO:0000313" key="1">
    <source>
        <dbReference type="EMBL" id="KAK0503870.1"/>
    </source>
</evidence>
<name>A0AA39QKZ2_9AGAR</name>